<gene>
    <name evidence="1" type="ORF">ROR02_02760</name>
</gene>
<proteinExistence type="predicted"/>
<keyword evidence="2" id="KW-1185">Reference proteome</keyword>
<evidence type="ECO:0000313" key="2">
    <source>
        <dbReference type="Proteomes" id="UP000321567"/>
    </source>
</evidence>
<dbReference type="AlphaFoldDB" id="A0A512H3V5"/>
<name>A0A512H3V5_9PROT</name>
<organism evidence="1 2">
    <name type="scientific">Pararhodospirillum oryzae</name>
    <dbReference type="NCBI Taxonomy" id="478448"/>
    <lineage>
        <taxon>Bacteria</taxon>
        <taxon>Pseudomonadati</taxon>
        <taxon>Pseudomonadota</taxon>
        <taxon>Alphaproteobacteria</taxon>
        <taxon>Rhodospirillales</taxon>
        <taxon>Rhodospirillaceae</taxon>
        <taxon>Pararhodospirillum</taxon>
    </lineage>
</organism>
<dbReference type="EMBL" id="BJZO01000004">
    <property type="protein sequence ID" value="GEO80145.1"/>
    <property type="molecule type" value="Genomic_DNA"/>
</dbReference>
<accession>A0A512H3V5</accession>
<dbReference type="RefSeq" id="WP_147162212.1">
    <property type="nucleotide sequence ID" value="NZ_BJZO01000004.1"/>
</dbReference>
<dbReference type="Proteomes" id="UP000321567">
    <property type="component" value="Unassembled WGS sequence"/>
</dbReference>
<evidence type="ECO:0000313" key="1">
    <source>
        <dbReference type="EMBL" id="GEO80145.1"/>
    </source>
</evidence>
<protein>
    <submittedName>
        <fullName evidence="1">Succinoglycan biosynthesis protein exov</fullName>
    </submittedName>
</protein>
<reference evidence="1 2" key="1">
    <citation type="submission" date="2019-07" db="EMBL/GenBank/DDBJ databases">
        <title>Whole genome shotgun sequence of Rhodospirillum oryzae NBRC 107573.</title>
        <authorList>
            <person name="Hosoyama A."/>
            <person name="Uohara A."/>
            <person name="Ohji S."/>
            <person name="Ichikawa N."/>
        </authorList>
    </citation>
    <scope>NUCLEOTIDE SEQUENCE [LARGE SCALE GENOMIC DNA]</scope>
    <source>
        <strain evidence="1 2">NBRC 107573</strain>
    </source>
</reference>
<dbReference type="OrthoDB" id="9803627at2"/>
<sequence length="297" mass="33916">MKIYYYRGKHPNFGDELNQWIWPKLIPNFFDNDSNTIFIGIGSVLSLSHDHSAKKIVFGSGLVTHYGNKIPNISEKEWDVFFVRGPRTAKFLNIPPEKGVGDSAILIRTLVKSASQPQPFVSFIPHWESLDSGHWQEACRLAGIHLIDPRQPVQKVIDQLLVSRLVIAEAMHGAIVADALRIPWVPVLPLNHLHREKWLDWSEALGITLRPYRLWPSCLGEVNERFPHRASISGVARNLLGTPLHGFLDQAFHEIAAQRLIVLSRKDPCLSEEEKMNDATNKMVDFIEKFTKKYRSF</sequence>
<comment type="caution">
    <text evidence="1">The sequence shown here is derived from an EMBL/GenBank/DDBJ whole genome shotgun (WGS) entry which is preliminary data.</text>
</comment>